<dbReference type="OrthoDB" id="10484261at2759"/>
<dbReference type="Proteomes" id="UP000887013">
    <property type="component" value="Unassembled WGS sequence"/>
</dbReference>
<dbReference type="AlphaFoldDB" id="A0A8X6TQE5"/>
<gene>
    <name evidence="1" type="ORF">NPIL_87891</name>
</gene>
<accession>A0A8X6TQE5</accession>
<keyword evidence="2" id="KW-1185">Reference proteome</keyword>
<evidence type="ECO:0000313" key="2">
    <source>
        <dbReference type="Proteomes" id="UP000887013"/>
    </source>
</evidence>
<protein>
    <submittedName>
        <fullName evidence="1">Uncharacterized protein</fullName>
    </submittedName>
</protein>
<organism evidence="1 2">
    <name type="scientific">Nephila pilipes</name>
    <name type="common">Giant wood spider</name>
    <name type="synonym">Nephila maculata</name>
    <dbReference type="NCBI Taxonomy" id="299642"/>
    <lineage>
        <taxon>Eukaryota</taxon>
        <taxon>Metazoa</taxon>
        <taxon>Ecdysozoa</taxon>
        <taxon>Arthropoda</taxon>
        <taxon>Chelicerata</taxon>
        <taxon>Arachnida</taxon>
        <taxon>Araneae</taxon>
        <taxon>Araneomorphae</taxon>
        <taxon>Entelegynae</taxon>
        <taxon>Araneoidea</taxon>
        <taxon>Nephilidae</taxon>
        <taxon>Nephila</taxon>
    </lineage>
</organism>
<comment type="caution">
    <text evidence="1">The sequence shown here is derived from an EMBL/GenBank/DDBJ whole genome shotgun (WGS) entry which is preliminary data.</text>
</comment>
<reference evidence="1" key="1">
    <citation type="submission" date="2020-08" db="EMBL/GenBank/DDBJ databases">
        <title>Multicomponent nature underlies the extraordinary mechanical properties of spider dragline silk.</title>
        <authorList>
            <person name="Kono N."/>
            <person name="Nakamura H."/>
            <person name="Mori M."/>
            <person name="Yoshida Y."/>
            <person name="Ohtoshi R."/>
            <person name="Malay A.D."/>
            <person name="Moran D.A.P."/>
            <person name="Tomita M."/>
            <person name="Numata K."/>
            <person name="Arakawa K."/>
        </authorList>
    </citation>
    <scope>NUCLEOTIDE SEQUENCE</scope>
</reference>
<evidence type="ECO:0000313" key="1">
    <source>
        <dbReference type="EMBL" id="GFT44673.1"/>
    </source>
</evidence>
<sequence length="89" mass="10047">MGEVGGRIEGGYFDDVMGRSCHEEKKRIREMLLERDEMDLYIILRDLSFRYGGQDLGGGQVLRLAANGSCYHPPGVVMHLRPPNPGTRR</sequence>
<name>A0A8X6TQE5_NEPPI</name>
<dbReference type="EMBL" id="BMAW01110735">
    <property type="protein sequence ID" value="GFT44673.1"/>
    <property type="molecule type" value="Genomic_DNA"/>
</dbReference>
<proteinExistence type="predicted"/>